<reference evidence="3" key="1">
    <citation type="submission" date="2016-11" db="UniProtKB">
        <authorList>
            <consortium name="WormBaseParasite"/>
        </authorList>
    </citation>
    <scope>IDENTIFICATION</scope>
</reference>
<dbReference type="Proteomes" id="UP000095284">
    <property type="component" value="Unplaced"/>
</dbReference>
<proteinExistence type="predicted"/>
<organism evidence="2 3">
    <name type="scientific">Bursaphelenchus xylophilus</name>
    <name type="common">Pinewood nematode worm</name>
    <name type="synonym">Aphelenchoides xylophilus</name>
    <dbReference type="NCBI Taxonomy" id="6326"/>
    <lineage>
        <taxon>Eukaryota</taxon>
        <taxon>Metazoa</taxon>
        <taxon>Ecdysozoa</taxon>
        <taxon>Nematoda</taxon>
        <taxon>Chromadorea</taxon>
        <taxon>Rhabditida</taxon>
        <taxon>Tylenchina</taxon>
        <taxon>Tylenchomorpha</taxon>
        <taxon>Aphelenchoidea</taxon>
        <taxon>Aphelenchoididae</taxon>
        <taxon>Bursaphelenchus</taxon>
    </lineage>
</organism>
<dbReference type="AlphaFoldDB" id="A0A1I7RUH6"/>
<evidence type="ECO:0000256" key="1">
    <source>
        <dbReference type="SAM" id="Phobius"/>
    </source>
</evidence>
<evidence type="ECO:0000313" key="3">
    <source>
        <dbReference type="WBParaSite" id="BXY_0438600.1"/>
    </source>
</evidence>
<feature type="transmembrane region" description="Helical" evidence="1">
    <location>
        <begin position="246"/>
        <end position="270"/>
    </location>
</feature>
<evidence type="ECO:0000313" key="2">
    <source>
        <dbReference type="Proteomes" id="UP000095284"/>
    </source>
</evidence>
<dbReference type="WBParaSite" id="BXY_0438600.1">
    <property type="protein sequence ID" value="BXY_0438600.1"/>
    <property type="gene ID" value="BXY_0438600"/>
</dbReference>
<accession>A0A1I7RUH6</accession>
<sequence length="286" mass="32583">MELLEVSQFIQLISQCDLFKDGSLRVMFLLFGLSDNKKNILLYKSNFDYQSFRVTNVLELDDPADQLQISSVESVHGNNFSGRIVTKNKTVIVQDGKVFNFDKPGVVVNTKVVSIQCDTNNKNTTVASLKDTFFRIVKQDFIDCCDELYGFKDKLVVIKDEKCMEVDVTESEWKSKSCLDDITDLKRVYPISLFLNYHHCSIRMPPKIKNLFAYFAEDPSANCDAHKELLENLRSIRSSYDNHSHLLFSIAVGVSVPFGVLAVISVICIFKKRKSTQRLQSPLHKG</sequence>
<keyword evidence="1" id="KW-0812">Transmembrane</keyword>
<protein>
    <submittedName>
        <fullName evidence="3">Recep_L_domain domain-containing protein</fullName>
    </submittedName>
</protein>
<keyword evidence="1" id="KW-0472">Membrane</keyword>
<keyword evidence="1" id="KW-1133">Transmembrane helix</keyword>
<name>A0A1I7RUH6_BURXY</name>